<feature type="domain" description="Dienelactone hydrolase" evidence="2">
    <location>
        <begin position="57"/>
        <end position="295"/>
    </location>
</feature>
<evidence type="ECO:0000313" key="3">
    <source>
        <dbReference type="EMBL" id="BAE50020.1"/>
    </source>
</evidence>
<dbReference type="Proteomes" id="UP000007058">
    <property type="component" value="Chromosome"/>
</dbReference>
<sequence length="298" mass="32027">MIGRLLIAVLLGWGASALAVEVPPPEELRAAAIQAPDLSFPAAPSPLTETAVPGMALFKPDGPGPFPALVLFHQCGGLGQRGRTNLSMLDWARRAVEKGYVVLLIDALNQRGVDSVCFGPRNGLVFARGVRDAFQAARHLRALPYVDARRVGLAGWSWGAMVGLLASRASWAEALAEGEGFRAVVSMYPGCFTIRPRFTSAFDIAGPDVTVPLLVLMGGQDTETPADDCLPPLEAARAAGAPVDWHLFPDATHCWDCRQLDGHSRTTVRGSQVTYHHDRSVTEESAQRMFGFLGEAMR</sequence>
<dbReference type="RefSeq" id="WP_011383628.1">
    <property type="nucleotide sequence ID" value="NC_007626.1"/>
</dbReference>
<evidence type="ECO:0000313" key="4">
    <source>
        <dbReference type="Proteomes" id="UP000007058"/>
    </source>
</evidence>
<dbReference type="KEGG" id="mag:amb1216"/>
<dbReference type="Gene3D" id="3.40.50.1820">
    <property type="entry name" value="alpha/beta hydrolase"/>
    <property type="match status" value="1"/>
</dbReference>
<dbReference type="InterPro" id="IPR029058">
    <property type="entry name" value="AB_hydrolase_fold"/>
</dbReference>
<dbReference type="PANTHER" id="PTHR22946:SF9">
    <property type="entry name" value="POLYKETIDE TRANSFERASE AF380"/>
    <property type="match status" value="1"/>
</dbReference>
<evidence type="ECO:0000256" key="1">
    <source>
        <dbReference type="ARBA" id="ARBA00022801"/>
    </source>
</evidence>
<dbReference type="AlphaFoldDB" id="Q2W805"/>
<dbReference type="SUPFAM" id="SSF53474">
    <property type="entry name" value="alpha/beta-Hydrolases"/>
    <property type="match status" value="1"/>
</dbReference>
<reference evidence="3 4" key="1">
    <citation type="journal article" date="2005" name="DNA Res.">
        <title>Complete genome sequence of the facultative anaerobic magnetotactic bacterium Magnetospirillum sp. strain AMB-1.</title>
        <authorList>
            <person name="Matsunaga T."/>
            <person name="Okamura Y."/>
            <person name="Fukuda Y."/>
            <person name="Wahyudi A.T."/>
            <person name="Murase Y."/>
            <person name="Takeyama H."/>
        </authorList>
    </citation>
    <scope>NUCLEOTIDE SEQUENCE [LARGE SCALE GENOMIC DNA]</scope>
    <source>
        <strain evidence="4">ATCC 700264 / AMB-1</strain>
    </source>
</reference>
<proteinExistence type="predicted"/>
<dbReference type="ESTHER" id="magsa-q2w805">
    <property type="family name" value="Dienelactone_hydrolase"/>
</dbReference>
<dbReference type="OrthoDB" id="9771666at2"/>
<accession>Q2W805</accession>
<keyword evidence="1" id="KW-0378">Hydrolase</keyword>
<dbReference type="PANTHER" id="PTHR22946">
    <property type="entry name" value="DIENELACTONE HYDROLASE DOMAIN-CONTAINING PROTEIN-RELATED"/>
    <property type="match status" value="1"/>
</dbReference>
<name>Q2W805_PARM1</name>
<protein>
    <submittedName>
        <fullName evidence="3">Carboxymethylenebutenolidase</fullName>
    </submittedName>
</protein>
<dbReference type="Pfam" id="PF01738">
    <property type="entry name" value="DLH"/>
    <property type="match status" value="1"/>
</dbReference>
<gene>
    <name evidence="3" type="ordered locus">amb1216</name>
</gene>
<dbReference type="InterPro" id="IPR002925">
    <property type="entry name" value="Dienelactn_hydro"/>
</dbReference>
<dbReference type="STRING" id="342108.amb1216"/>
<keyword evidence="4" id="KW-1185">Reference proteome</keyword>
<organism evidence="3 4">
    <name type="scientific">Paramagnetospirillum magneticum (strain ATCC 700264 / AMB-1)</name>
    <name type="common">Magnetospirillum magneticum</name>
    <dbReference type="NCBI Taxonomy" id="342108"/>
    <lineage>
        <taxon>Bacteria</taxon>
        <taxon>Pseudomonadati</taxon>
        <taxon>Pseudomonadota</taxon>
        <taxon>Alphaproteobacteria</taxon>
        <taxon>Rhodospirillales</taxon>
        <taxon>Magnetospirillaceae</taxon>
        <taxon>Paramagnetospirillum</taxon>
    </lineage>
</organism>
<dbReference type="EMBL" id="AP007255">
    <property type="protein sequence ID" value="BAE50020.1"/>
    <property type="molecule type" value="Genomic_DNA"/>
</dbReference>
<evidence type="ECO:0000259" key="2">
    <source>
        <dbReference type="Pfam" id="PF01738"/>
    </source>
</evidence>
<dbReference type="GO" id="GO:0052689">
    <property type="term" value="F:carboxylic ester hydrolase activity"/>
    <property type="evidence" value="ECO:0007669"/>
    <property type="project" value="UniProtKB-ARBA"/>
</dbReference>
<dbReference type="InterPro" id="IPR050261">
    <property type="entry name" value="FrsA_esterase"/>
</dbReference>
<dbReference type="HOGENOM" id="CLU_064072_0_0_5"/>